<evidence type="ECO:0000256" key="2">
    <source>
        <dbReference type="ARBA" id="ARBA00022475"/>
    </source>
</evidence>
<dbReference type="SUPFAM" id="SSF82866">
    <property type="entry name" value="Multidrug efflux transporter AcrB transmembrane domain"/>
    <property type="match status" value="2"/>
</dbReference>
<dbReference type="PANTHER" id="PTHR33406:SF13">
    <property type="entry name" value="MEMBRANE PROTEIN YDFJ"/>
    <property type="match status" value="1"/>
</dbReference>
<dbReference type="InterPro" id="IPR050545">
    <property type="entry name" value="Mycobact_MmpL"/>
</dbReference>
<dbReference type="STRING" id="1194090.SAMN05443144_11837"/>
<feature type="transmembrane region" description="Helical" evidence="6">
    <location>
        <begin position="804"/>
        <end position="827"/>
    </location>
</feature>
<evidence type="ECO:0000256" key="4">
    <source>
        <dbReference type="ARBA" id="ARBA00022989"/>
    </source>
</evidence>
<keyword evidence="3 6" id="KW-0812">Transmembrane</keyword>
<evidence type="ECO:0000313" key="9">
    <source>
        <dbReference type="Proteomes" id="UP000184041"/>
    </source>
</evidence>
<dbReference type="Proteomes" id="UP000184041">
    <property type="component" value="Unassembled WGS sequence"/>
</dbReference>
<feature type="transmembrane region" description="Helical" evidence="6">
    <location>
        <begin position="381"/>
        <end position="404"/>
    </location>
</feature>
<evidence type="ECO:0000313" key="8">
    <source>
        <dbReference type="EMBL" id="SHG07332.1"/>
    </source>
</evidence>
<accession>A0A1M5GV58</accession>
<dbReference type="EMBL" id="FQUS01000018">
    <property type="protein sequence ID" value="SHG07332.1"/>
    <property type="molecule type" value="Genomic_DNA"/>
</dbReference>
<feature type="transmembrane region" description="Helical" evidence="6">
    <location>
        <begin position="337"/>
        <end position="360"/>
    </location>
</feature>
<feature type="transmembrane region" description="Helical" evidence="6">
    <location>
        <begin position="710"/>
        <end position="730"/>
    </location>
</feature>
<feature type="transmembrane region" description="Helical" evidence="6">
    <location>
        <begin position="457"/>
        <end position="481"/>
    </location>
</feature>
<evidence type="ECO:0000256" key="6">
    <source>
        <dbReference type="SAM" id="Phobius"/>
    </source>
</evidence>
<evidence type="ECO:0000259" key="7">
    <source>
        <dbReference type="PROSITE" id="PS50156"/>
    </source>
</evidence>
<keyword evidence="5 6" id="KW-0472">Membrane</keyword>
<dbReference type="PROSITE" id="PS50156">
    <property type="entry name" value="SSD"/>
    <property type="match status" value="2"/>
</dbReference>
<dbReference type="AlphaFoldDB" id="A0A1M5GV58"/>
<feature type="transmembrane region" description="Helical" evidence="6">
    <location>
        <begin position="259"/>
        <end position="280"/>
    </location>
</feature>
<organism evidence="8 9">
    <name type="scientific">Fodinibius roseus</name>
    <dbReference type="NCBI Taxonomy" id="1194090"/>
    <lineage>
        <taxon>Bacteria</taxon>
        <taxon>Pseudomonadati</taxon>
        <taxon>Balneolota</taxon>
        <taxon>Balneolia</taxon>
        <taxon>Balneolales</taxon>
        <taxon>Balneolaceae</taxon>
        <taxon>Fodinibius</taxon>
    </lineage>
</organism>
<dbReference type="InterPro" id="IPR004869">
    <property type="entry name" value="MMPL_dom"/>
</dbReference>
<keyword evidence="9" id="KW-1185">Reference proteome</keyword>
<evidence type="ECO:0000256" key="5">
    <source>
        <dbReference type="ARBA" id="ARBA00023136"/>
    </source>
</evidence>
<feature type="domain" description="SSD" evidence="7">
    <location>
        <begin position="324"/>
        <end position="435"/>
    </location>
</feature>
<feature type="transmembrane region" description="Helical" evidence="6">
    <location>
        <begin position="686"/>
        <end position="703"/>
    </location>
</feature>
<keyword evidence="4 6" id="KW-1133">Transmembrane helix</keyword>
<evidence type="ECO:0000256" key="1">
    <source>
        <dbReference type="ARBA" id="ARBA00004651"/>
    </source>
</evidence>
<feature type="transmembrane region" description="Helical" evidence="6">
    <location>
        <begin position="20"/>
        <end position="42"/>
    </location>
</feature>
<feature type="transmembrane region" description="Helical" evidence="6">
    <location>
        <begin position="779"/>
        <end position="798"/>
    </location>
</feature>
<protein>
    <recommendedName>
        <fullName evidence="7">SSD domain-containing protein</fullName>
    </recommendedName>
</protein>
<dbReference type="Gene3D" id="1.20.1640.10">
    <property type="entry name" value="Multidrug efflux transporter AcrB transmembrane domain"/>
    <property type="match status" value="2"/>
</dbReference>
<reference evidence="8 9" key="1">
    <citation type="submission" date="2016-11" db="EMBL/GenBank/DDBJ databases">
        <authorList>
            <person name="Jaros S."/>
            <person name="Januszkiewicz K."/>
            <person name="Wedrychowicz H."/>
        </authorList>
    </citation>
    <scope>NUCLEOTIDE SEQUENCE [LARGE SCALE GENOMIC DNA]</scope>
    <source>
        <strain evidence="8 9">DSM 21986</strain>
    </source>
</reference>
<comment type="subcellular location">
    <subcellularLocation>
        <location evidence="1">Cell membrane</location>
        <topology evidence="1">Multi-pass membrane protein</topology>
    </subcellularLocation>
</comment>
<sequence length="838" mass="95057">MDKILHFFRPLITYNYNYPYWVLSVTILLAIVLGSFAVQLSIDTDLANLLPKNNPHVKALDELQETVGGETAMEVAIKSPSFEDNKRFAEDLIEKSLALYDEQHDRPFFERAEFRKETAFLRDNALYFATPGELNDIETYLKDEIQSAKEGANPFLVDFGEEEEEEDAEADEELQDFEQSYEDLIPPEYPVSPDSTVMVFKLYPTGSKSNLDYLRNMFASYDLLLGAMNPQSYNSEMEVRYGGRLKRHLSEIDSIMNDVFNSFASGISGVILLVMIYFFIKKYVNYRRGDSEGREHRFWEHLIRLPVPVLVIGLPLLVSLAWTFGITYFVLGTLNTMTSVLFVILFGMGIDYGIHFYARYIEFRSDGKPILDALQETYDNTGAAIVVSGLTTAFSLFVLIIARFRGFSEFGFIAGSGIILALFCMLFVMPSLLVLFERYNWMLLNVNRDSEQQKASLFTRFPMARSVVITGILIAIFVGAFSPRLGFQYDFGELEPEFPEYQAYNKFTSNVEQSSDRHNPAYILADNQQQVIEILKKIRHKMETDTTSPTIEDVEALPERFPPSEEGAREKLEEIARIRELLNDPFIRDQDDPQLDKLRRAAQTKSRLDIDQIPDYFKNQFVTKEGEIGNFVIVYPSVGLADGEQSIAFKDDIGEITLNSGETFYAASTSIIAAEMLDLMRSESPYMVGATFLMVFILMLFAFRSLRWAIIAMLPLLVGLLWLFGIMLLTGMMFNFYNLVVLPAILGIGEDNGVHLASRYREEGERSMWDVLSSTGQHITIGSLTTMLGFSGLLFTNHPGLQSLGAMAVIGIGMTLVAALTFLPALIQLLEERGWIRF</sequence>
<dbReference type="PANTHER" id="PTHR33406">
    <property type="entry name" value="MEMBRANE PROTEIN MJ1562-RELATED"/>
    <property type="match status" value="1"/>
</dbReference>
<proteinExistence type="predicted"/>
<dbReference type="OrthoDB" id="9809027at2"/>
<feature type="transmembrane region" description="Helical" evidence="6">
    <location>
        <begin position="410"/>
        <end position="436"/>
    </location>
</feature>
<name>A0A1M5GV58_9BACT</name>
<feature type="domain" description="SSD" evidence="7">
    <location>
        <begin position="709"/>
        <end position="829"/>
    </location>
</feature>
<dbReference type="Pfam" id="PF03176">
    <property type="entry name" value="MMPL"/>
    <property type="match status" value="2"/>
</dbReference>
<feature type="transmembrane region" description="Helical" evidence="6">
    <location>
        <begin position="301"/>
        <end position="331"/>
    </location>
</feature>
<keyword evidence="2" id="KW-1003">Cell membrane</keyword>
<dbReference type="RefSeq" id="WP_073066457.1">
    <property type="nucleotide sequence ID" value="NZ_FQUS01000018.1"/>
</dbReference>
<evidence type="ECO:0000256" key="3">
    <source>
        <dbReference type="ARBA" id="ARBA00022692"/>
    </source>
</evidence>
<dbReference type="GO" id="GO:0005886">
    <property type="term" value="C:plasma membrane"/>
    <property type="evidence" value="ECO:0007669"/>
    <property type="project" value="UniProtKB-SubCell"/>
</dbReference>
<dbReference type="InterPro" id="IPR000731">
    <property type="entry name" value="SSD"/>
</dbReference>
<gene>
    <name evidence="8" type="ORF">SAMN05443144_11837</name>
</gene>